<comment type="subcellular location">
    <subcellularLocation>
        <location evidence="1">Membrane</location>
        <topology evidence="1">Multi-pass membrane protein</topology>
    </subcellularLocation>
</comment>
<comment type="caution">
    <text evidence="9">The sequence shown here is derived from an EMBL/GenBank/DDBJ whole genome shotgun (WGS) entry which is preliminary data.</text>
</comment>
<name>V5C6Q9_9GAMM</name>
<proteinExistence type="inferred from homology"/>
<dbReference type="Pfam" id="PF02397">
    <property type="entry name" value="Bac_transf"/>
    <property type="match status" value="1"/>
</dbReference>
<dbReference type="EMBL" id="AYLO01000055">
    <property type="protein sequence ID" value="ESS72443.1"/>
    <property type="molecule type" value="Genomic_DNA"/>
</dbReference>
<comment type="similarity">
    <text evidence="2">Belongs to the bacterial sugar transferase family.</text>
</comment>
<sequence length="385" mass="43747">MRSKIKEADEMLVNAPVKLKVVDNTLNRRQTGRRKADVEKVFDTPHFIKQLNFEQRRAQRSGVPLSIMLLTHDLANAENSNVRTLLKKVQAKIRETDILGYVDQHTLGVLLPYTSEEGARKSLKKIMDAFEETPLRIAVATYPDHIFESLAKNGSVPPELFEILLDDSIDYSEIRFKVKRAIDVIGSIVLMLALSPVMIVTAMLVKYSSPGPVIFTQTRLGRKGAPITFYKFRSMRMDTNDQIHRDYVQELIKGNHSAINNGDAVKPIYKIKSDPRITKVGKVIRKTSIDELPQLFNVLKGDMSLVGPRPPLAYEAEKYQPWHLRRILEMKPGITGLWQVEGRSRTGFDDAVRLDLKYIQTWSLALDLKILLKTVKEVLHSSGAF</sequence>
<dbReference type="AlphaFoldDB" id="V5C6Q9"/>
<dbReference type="SUPFAM" id="SSF55073">
    <property type="entry name" value="Nucleotide cyclase"/>
    <property type="match status" value="1"/>
</dbReference>
<evidence type="ECO:0000256" key="7">
    <source>
        <dbReference type="SAM" id="Phobius"/>
    </source>
</evidence>
<evidence type="ECO:0000256" key="4">
    <source>
        <dbReference type="ARBA" id="ARBA00022692"/>
    </source>
</evidence>
<evidence type="ECO:0000313" key="10">
    <source>
        <dbReference type="Proteomes" id="UP000017842"/>
    </source>
</evidence>
<dbReference type="PATRIC" id="fig|1116472.3.peg.1772"/>
<dbReference type="eggNOG" id="COG2148">
    <property type="taxonomic scope" value="Bacteria"/>
</dbReference>
<evidence type="ECO:0000256" key="3">
    <source>
        <dbReference type="ARBA" id="ARBA00022679"/>
    </source>
</evidence>
<dbReference type="GO" id="GO:0016780">
    <property type="term" value="F:phosphotransferase activity, for other substituted phosphate groups"/>
    <property type="evidence" value="ECO:0007669"/>
    <property type="project" value="TreeGrafter"/>
</dbReference>
<feature type="domain" description="Bacterial sugar transferase" evidence="8">
    <location>
        <begin position="179"/>
        <end position="379"/>
    </location>
</feature>
<dbReference type="PANTHER" id="PTHR30576:SF10">
    <property type="entry name" value="SLL5057 PROTEIN"/>
    <property type="match status" value="1"/>
</dbReference>
<keyword evidence="5 7" id="KW-1133">Transmembrane helix</keyword>
<dbReference type="NCBIfam" id="TIGR03025">
    <property type="entry name" value="EPS_sugtrans"/>
    <property type="match status" value="1"/>
</dbReference>
<evidence type="ECO:0000313" key="9">
    <source>
        <dbReference type="EMBL" id="ESS72443.1"/>
    </source>
</evidence>
<gene>
    <name evidence="9" type="primary">cpsE</name>
    <name evidence="9" type="ORF">MGMO_57c00230</name>
</gene>
<evidence type="ECO:0000256" key="5">
    <source>
        <dbReference type="ARBA" id="ARBA00022989"/>
    </source>
</evidence>
<organism evidence="9 10">
    <name type="scientific">Methyloglobulus morosus KoM1</name>
    <dbReference type="NCBI Taxonomy" id="1116472"/>
    <lineage>
        <taxon>Bacteria</taxon>
        <taxon>Pseudomonadati</taxon>
        <taxon>Pseudomonadota</taxon>
        <taxon>Gammaproteobacteria</taxon>
        <taxon>Methylococcales</taxon>
        <taxon>Methylococcaceae</taxon>
        <taxon>Methyloglobulus</taxon>
    </lineage>
</organism>
<dbReference type="EC" id="2.7.8.-" evidence="9"/>
<evidence type="ECO:0000259" key="8">
    <source>
        <dbReference type="Pfam" id="PF02397"/>
    </source>
</evidence>
<dbReference type="PANTHER" id="PTHR30576">
    <property type="entry name" value="COLANIC BIOSYNTHESIS UDP-GLUCOSE LIPID CARRIER TRANSFERASE"/>
    <property type="match status" value="1"/>
</dbReference>
<evidence type="ECO:0000256" key="1">
    <source>
        <dbReference type="ARBA" id="ARBA00004141"/>
    </source>
</evidence>
<dbReference type="STRING" id="1116472.MGMO_57c00230"/>
<dbReference type="InterPro" id="IPR017475">
    <property type="entry name" value="EPS_sugar_tfrase"/>
</dbReference>
<evidence type="ECO:0000256" key="6">
    <source>
        <dbReference type="ARBA" id="ARBA00023136"/>
    </source>
</evidence>
<keyword evidence="6 7" id="KW-0472">Membrane</keyword>
<dbReference type="Proteomes" id="UP000017842">
    <property type="component" value="Unassembled WGS sequence"/>
</dbReference>
<keyword evidence="4 7" id="KW-0812">Transmembrane</keyword>
<accession>V5C6Q9</accession>
<keyword evidence="10" id="KW-1185">Reference proteome</keyword>
<reference evidence="9 10" key="1">
    <citation type="journal article" date="2013" name="Genome Announc.">
        <title>Draft Genome Sequence of the Methanotrophic Gammaproteobacterium Methyloglobulus morosus DSM 22980 Strain KoM1.</title>
        <authorList>
            <person name="Poehlein A."/>
            <person name="Deutzmann J.S."/>
            <person name="Daniel R."/>
            <person name="Simeonova D.D."/>
        </authorList>
    </citation>
    <scope>NUCLEOTIDE SEQUENCE [LARGE SCALE GENOMIC DNA]</scope>
    <source>
        <strain evidence="9 10">KoM1</strain>
    </source>
</reference>
<dbReference type="InterPro" id="IPR029787">
    <property type="entry name" value="Nucleotide_cyclase"/>
</dbReference>
<dbReference type="GO" id="GO:0016020">
    <property type="term" value="C:membrane"/>
    <property type="evidence" value="ECO:0007669"/>
    <property type="project" value="UniProtKB-SubCell"/>
</dbReference>
<keyword evidence="3 9" id="KW-0808">Transferase</keyword>
<dbReference type="InterPro" id="IPR003362">
    <property type="entry name" value="Bact_transf"/>
</dbReference>
<evidence type="ECO:0000256" key="2">
    <source>
        <dbReference type="ARBA" id="ARBA00006464"/>
    </source>
</evidence>
<feature type="transmembrane region" description="Helical" evidence="7">
    <location>
        <begin position="184"/>
        <end position="205"/>
    </location>
</feature>
<protein>
    <submittedName>
        <fullName evidence="9">Galactosyl transferase CpsE</fullName>
        <ecNumber evidence="9">2.7.8.-</ecNumber>
    </submittedName>
</protein>